<dbReference type="EMBL" id="CM000849">
    <property type="protein sequence ID" value="KRH07147.1"/>
    <property type="molecule type" value="Genomic_DNA"/>
</dbReference>
<dbReference type="PaxDb" id="3847-GLYMA16G07600.2"/>
<dbReference type="Proteomes" id="UP000008827">
    <property type="component" value="Chromosome 16"/>
</dbReference>
<evidence type="ECO:0000313" key="3">
    <source>
        <dbReference type="Proteomes" id="UP000008827"/>
    </source>
</evidence>
<dbReference type="AlphaFoldDB" id="I1MLU0"/>
<evidence type="ECO:0000313" key="2">
    <source>
        <dbReference type="EnsemblPlants" id="KRH07147"/>
    </source>
</evidence>
<sequence length="49" mass="5824">MDFVPFVICPCFTIQSNQRRKMFGCFIKQYIIFDTVQLLHVIIACNFFS</sequence>
<dbReference type="SMR" id="I1MLU0"/>
<dbReference type="InParanoid" id="I1MLU0"/>
<evidence type="ECO:0000313" key="1">
    <source>
        <dbReference type="EMBL" id="KRH07147.1"/>
    </source>
</evidence>
<protein>
    <submittedName>
        <fullName evidence="1 2">Uncharacterized protein</fullName>
    </submittedName>
</protein>
<accession>I1MLU0</accession>
<dbReference type="Gramene" id="KRH07147">
    <property type="protein sequence ID" value="KRH07147"/>
    <property type="gene ID" value="GLYMA_16G070500"/>
</dbReference>
<keyword evidence="3" id="KW-1185">Reference proteome</keyword>
<dbReference type="HOGENOM" id="CLU_3145501_0_0_1"/>
<reference evidence="2" key="2">
    <citation type="submission" date="2018-02" db="UniProtKB">
        <authorList>
            <consortium name="EnsemblPlants"/>
        </authorList>
    </citation>
    <scope>IDENTIFICATION</scope>
    <source>
        <strain evidence="2">Williams 82</strain>
    </source>
</reference>
<name>I1MLU0_SOYBN</name>
<organism evidence="2">
    <name type="scientific">Glycine max</name>
    <name type="common">Soybean</name>
    <name type="synonym">Glycine hispida</name>
    <dbReference type="NCBI Taxonomy" id="3847"/>
    <lineage>
        <taxon>Eukaryota</taxon>
        <taxon>Viridiplantae</taxon>
        <taxon>Streptophyta</taxon>
        <taxon>Embryophyta</taxon>
        <taxon>Tracheophyta</taxon>
        <taxon>Spermatophyta</taxon>
        <taxon>Magnoliopsida</taxon>
        <taxon>eudicotyledons</taxon>
        <taxon>Gunneridae</taxon>
        <taxon>Pentapetalae</taxon>
        <taxon>rosids</taxon>
        <taxon>fabids</taxon>
        <taxon>Fabales</taxon>
        <taxon>Fabaceae</taxon>
        <taxon>Papilionoideae</taxon>
        <taxon>50 kb inversion clade</taxon>
        <taxon>NPAAA clade</taxon>
        <taxon>indigoferoid/millettioid clade</taxon>
        <taxon>Phaseoleae</taxon>
        <taxon>Glycine</taxon>
        <taxon>Glycine subgen. Soja</taxon>
    </lineage>
</organism>
<gene>
    <name evidence="1" type="ORF">GLYMA_16G070500</name>
</gene>
<reference evidence="1" key="3">
    <citation type="submission" date="2018-07" db="EMBL/GenBank/DDBJ databases">
        <title>WGS assembly of Glycine max.</title>
        <authorList>
            <person name="Schmutz J."/>
            <person name="Cannon S."/>
            <person name="Schlueter J."/>
            <person name="Ma J."/>
            <person name="Mitros T."/>
            <person name="Nelson W."/>
            <person name="Hyten D."/>
            <person name="Song Q."/>
            <person name="Thelen J."/>
            <person name="Cheng J."/>
            <person name="Xu D."/>
            <person name="Hellsten U."/>
            <person name="May G."/>
            <person name="Yu Y."/>
            <person name="Sakurai T."/>
            <person name="Umezawa T."/>
            <person name="Bhattacharyya M."/>
            <person name="Sandhu D."/>
            <person name="Valliyodan B."/>
            <person name="Lindquist E."/>
            <person name="Peto M."/>
            <person name="Grant D."/>
            <person name="Shu S."/>
            <person name="Goodstein D."/>
            <person name="Barry K."/>
            <person name="Futrell-Griggs M."/>
            <person name="Abernathy B."/>
            <person name="Du J."/>
            <person name="Tian Z."/>
            <person name="Zhu L."/>
            <person name="Gill N."/>
            <person name="Joshi T."/>
            <person name="Libault M."/>
            <person name="Sethuraman A."/>
            <person name="Zhang X."/>
            <person name="Shinozaki K."/>
            <person name="Nguyen H."/>
            <person name="Wing R."/>
            <person name="Cregan P."/>
            <person name="Specht J."/>
            <person name="Grimwood J."/>
            <person name="Rokhsar D."/>
            <person name="Stacey G."/>
            <person name="Shoemaker R."/>
            <person name="Jackson S."/>
        </authorList>
    </citation>
    <scope>NUCLEOTIDE SEQUENCE</scope>
    <source>
        <tissue evidence="1">Callus</tissue>
    </source>
</reference>
<proteinExistence type="predicted"/>
<dbReference type="EnsemblPlants" id="KRH07147">
    <property type="protein sequence ID" value="KRH07147"/>
    <property type="gene ID" value="GLYMA_16G070500"/>
</dbReference>
<reference evidence="1 2" key="1">
    <citation type="journal article" date="2010" name="Nature">
        <title>Genome sequence of the palaeopolyploid soybean.</title>
        <authorList>
            <person name="Schmutz J."/>
            <person name="Cannon S.B."/>
            <person name="Schlueter J."/>
            <person name="Ma J."/>
            <person name="Mitros T."/>
            <person name="Nelson W."/>
            <person name="Hyten D.L."/>
            <person name="Song Q."/>
            <person name="Thelen J.J."/>
            <person name="Cheng J."/>
            <person name="Xu D."/>
            <person name="Hellsten U."/>
            <person name="May G.D."/>
            <person name="Yu Y."/>
            <person name="Sakurai T."/>
            <person name="Umezawa T."/>
            <person name="Bhattacharyya M.K."/>
            <person name="Sandhu D."/>
            <person name="Valliyodan B."/>
            <person name="Lindquist E."/>
            <person name="Peto M."/>
            <person name="Grant D."/>
            <person name="Shu S."/>
            <person name="Goodstein D."/>
            <person name="Barry K."/>
            <person name="Futrell-Griggs M."/>
            <person name="Abernathy B."/>
            <person name="Du J."/>
            <person name="Tian Z."/>
            <person name="Zhu L."/>
            <person name="Gill N."/>
            <person name="Joshi T."/>
            <person name="Libault M."/>
            <person name="Sethuraman A."/>
            <person name="Zhang X.-C."/>
            <person name="Shinozaki K."/>
            <person name="Nguyen H.T."/>
            <person name="Wing R.A."/>
            <person name="Cregan P."/>
            <person name="Specht J."/>
            <person name="Grimwood J."/>
            <person name="Rokhsar D."/>
            <person name="Stacey G."/>
            <person name="Shoemaker R.C."/>
            <person name="Jackson S.A."/>
        </authorList>
    </citation>
    <scope>NUCLEOTIDE SEQUENCE [LARGE SCALE GENOMIC DNA]</scope>
    <source>
        <strain evidence="2">cv. Williams 82</strain>
        <tissue evidence="1">Callus</tissue>
    </source>
</reference>